<name>A0A4U9EWH3_GIBZA</name>
<dbReference type="Proteomes" id="UP000746612">
    <property type="component" value="Unassembled WGS sequence"/>
</dbReference>
<reference evidence="1" key="1">
    <citation type="submission" date="2021-03" db="EMBL/GenBank/DDBJ databases">
        <authorList>
            <person name="Alouane T."/>
            <person name="Langin T."/>
            <person name="Bonhomme L."/>
        </authorList>
    </citation>
    <scope>NUCLEOTIDE SEQUENCE</scope>
    <source>
        <strain evidence="1">MDC_Fg202</strain>
    </source>
</reference>
<gene>
    <name evidence="1" type="ORF">MDCFG202_LOCUS228555</name>
</gene>
<comment type="caution">
    <text evidence="1">The sequence shown here is derived from an EMBL/GenBank/DDBJ whole genome shotgun (WGS) entry which is preliminary data.</text>
</comment>
<proteinExistence type="predicted"/>
<protein>
    <submittedName>
        <fullName evidence="1">Uncharacterized protein</fullName>
    </submittedName>
</protein>
<organism evidence="1 2">
    <name type="scientific">Gibberella zeae</name>
    <name type="common">Wheat head blight fungus</name>
    <name type="synonym">Fusarium graminearum</name>
    <dbReference type="NCBI Taxonomy" id="5518"/>
    <lineage>
        <taxon>Eukaryota</taxon>
        <taxon>Fungi</taxon>
        <taxon>Dikarya</taxon>
        <taxon>Ascomycota</taxon>
        <taxon>Pezizomycotina</taxon>
        <taxon>Sordariomycetes</taxon>
        <taxon>Hypocreomycetidae</taxon>
        <taxon>Hypocreales</taxon>
        <taxon>Nectriaceae</taxon>
        <taxon>Fusarium</taxon>
    </lineage>
</organism>
<accession>A0A4U9EWH3</accession>
<evidence type="ECO:0000313" key="2">
    <source>
        <dbReference type="Proteomes" id="UP000746612"/>
    </source>
</evidence>
<dbReference type="AlphaFoldDB" id="A0A4U9EWH3"/>
<dbReference type="EMBL" id="CAJPIJ010000127">
    <property type="protein sequence ID" value="CAG1982569.1"/>
    <property type="molecule type" value="Genomic_DNA"/>
</dbReference>
<sequence>MKWWAENTAQTGTKYDKQYDEKYFTIGSDYPFADVLIHGRKEAEDSLPSESPGLNRALYNS</sequence>
<evidence type="ECO:0000313" key="1">
    <source>
        <dbReference type="EMBL" id="CAG1982569.1"/>
    </source>
</evidence>